<dbReference type="GO" id="GO:0005737">
    <property type="term" value="C:cytoplasm"/>
    <property type="evidence" value="ECO:0007669"/>
    <property type="project" value="TreeGrafter"/>
</dbReference>
<feature type="active site" description="Tele-phosphohistidine intermediate" evidence="1">
    <location>
        <position position="9"/>
    </location>
</feature>
<evidence type="ECO:0000313" key="4">
    <source>
        <dbReference type="Proteomes" id="UP000824211"/>
    </source>
</evidence>
<dbReference type="PIRSF" id="PIRSF000709">
    <property type="entry name" value="6PFK_2-Ptase"/>
    <property type="match status" value="1"/>
</dbReference>
<evidence type="ECO:0000256" key="1">
    <source>
        <dbReference type="PIRSR" id="PIRSR613078-1"/>
    </source>
</evidence>
<feature type="binding site" evidence="2">
    <location>
        <begin position="8"/>
        <end position="15"/>
    </location>
    <ligand>
        <name>substrate</name>
    </ligand>
</feature>
<dbReference type="InterPro" id="IPR050275">
    <property type="entry name" value="PGM_Phosphatase"/>
</dbReference>
<dbReference type="Proteomes" id="UP000824211">
    <property type="component" value="Unassembled WGS sequence"/>
</dbReference>
<dbReference type="GO" id="GO:0016791">
    <property type="term" value="F:phosphatase activity"/>
    <property type="evidence" value="ECO:0007669"/>
    <property type="project" value="TreeGrafter"/>
</dbReference>
<dbReference type="EMBL" id="DWXX01000084">
    <property type="protein sequence ID" value="HJB58983.1"/>
    <property type="molecule type" value="Genomic_DNA"/>
</dbReference>
<dbReference type="PANTHER" id="PTHR48100:SF1">
    <property type="entry name" value="HISTIDINE PHOSPHATASE FAMILY PROTEIN-RELATED"/>
    <property type="match status" value="1"/>
</dbReference>
<feature type="active site" description="Proton donor/acceptor" evidence="1">
    <location>
        <position position="84"/>
    </location>
</feature>
<evidence type="ECO:0000256" key="2">
    <source>
        <dbReference type="PIRSR" id="PIRSR613078-2"/>
    </source>
</evidence>
<protein>
    <submittedName>
        <fullName evidence="3">Histidine phosphatase family protein</fullName>
    </submittedName>
</protein>
<dbReference type="Gene3D" id="3.40.50.1240">
    <property type="entry name" value="Phosphoglycerate mutase-like"/>
    <property type="match status" value="1"/>
</dbReference>
<organism evidence="3 4">
    <name type="scientific">Candidatus Faecalibacterium faecipullorum</name>
    <dbReference type="NCBI Taxonomy" id="2838578"/>
    <lineage>
        <taxon>Bacteria</taxon>
        <taxon>Bacillati</taxon>
        <taxon>Bacillota</taxon>
        <taxon>Clostridia</taxon>
        <taxon>Eubacteriales</taxon>
        <taxon>Oscillospiraceae</taxon>
        <taxon>Faecalibacterium</taxon>
    </lineage>
</organism>
<accession>A0A9D2MG69</accession>
<dbReference type="InterPro" id="IPR029033">
    <property type="entry name" value="His_PPase_superfam"/>
</dbReference>
<evidence type="ECO:0000313" key="3">
    <source>
        <dbReference type="EMBL" id="HJB58983.1"/>
    </source>
</evidence>
<sequence>MRAVYFTRHGETVWNVENKICGVTDIPLTDRGREQARALGRQLAAGDAGITRILCSPLVRARETAELIAAETGLPLAVEPRLREQAFGRYEGTPRNGAAFALAKLHFADRFGGGESMLQLAGRIYPLLDELRGQDGPALLVAHNGIARVVQSYFTEMTNEEYALFGIPNCALVRYDYP</sequence>
<dbReference type="AlphaFoldDB" id="A0A9D2MG69"/>
<dbReference type="SMART" id="SM00855">
    <property type="entry name" value="PGAM"/>
    <property type="match status" value="1"/>
</dbReference>
<dbReference type="PANTHER" id="PTHR48100">
    <property type="entry name" value="BROAD-SPECIFICITY PHOSPHATASE YOR283W-RELATED"/>
    <property type="match status" value="1"/>
</dbReference>
<dbReference type="CDD" id="cd07067">
    <property type="entry name" value="HP_PGM_like"/>
    <property type="match status" value="1"/>
</dbReference>
<comment type="caution">
    <text evidence="3">The sequence shown here is derived from an EMBL/GenBank/DDBJ whole genome shotgun (WGS) entry which is preliminary data.</text>
</comment>
<name>A0A9D2MG69_9FIRM</name>
<gene>
    <name evidence="3" type="ORF">H9771_04885</name>
</gene>
<dbReference type="SUPFAM" id="SSF53254">
    <property type="entry name" value="Phosphoglycerate mutase-like"/>
    <property type="match status" value="1"/>
</dbReference>
<proteinExistence type="predicted"/>
<reference evidence="3" key="1">
    <citation type="journal article" date="2021" name="PeerJ">
        <title>Extensive microbial diversity within the chicken gut microbiome revealed by metagenomics and culture.</title>
        <authorList>
            <person name="Gilroy R."/>
            <person name="Ravi A."/>
            <person name="Getino M."/>
            <person name="Pursley I."/>
            <person name="Horton D.L."/>
            <person name="Alikhan N.F."/>
            <person name="Baker D."/>
            <person name="Gharbi K."/>
            <person name="Hall N."/>
            <person name="Watson M."/>
            <person name="Adriaenssens E.M."/>
            <person name="Foster-Nyarko E."/>
            <person name="Jarju S."/>
            <person name="Secka A."/>
            <person name="Antonio M."/>
            <person name="Oren A."/>
            <person name="Chaudhuri R.R."/>
            <person name="La Ragione R."/>
            <person name="Hildebrand F."/>
            <person name="Pallen M.J."/>
        </authorList>
    </citation>
    <scope>NUCLEOTIDE SEQUENCE</scope>
    <source>
        <strain evidence="3">ChiHjej9B8-13557</strain>
    </source>
</reference>
<dbReference type="InterPro" id="IPR013078">
    <property type="entry name" value="His_Pase_superF_clade-1"/>
</dbReference>
<feature type="binding site" evidence="2">
    <location>
        <position position="60"/>
    </location>
    <ligand>
        <name>substrate</name>
    </ligand>
</feature>
<reference evidence="3" key="2">
    <citation type="submission" date="2021-04" db="EMBL/GenBank/DDBJ databases">
        <authorList>
            <person name="Gilroy R."/>
        </authorList>
    </citation>
    <scope>NUCLEOTIDE SEQUENCE</scope>
    <source>
        <strain evidence="3">ChiHjej9B8-13557</strain>
    </source>
</reference>
<dbReference type="Pfam" id="PF00300">
    <property type="entry name" value="His_Phos_1"/>
    <property type="match status" value="1"/>
</dbReference>